<feature type="region of interest" description="Disordered" evidence="1">
    <location>
        <begin position="20"/>
        <end position="47"/>
    </location>
</feature>
<evidence type="ECO:0000256" key="1">
    <source>
        <dbReference type="SAM" id="MobiDB-lite"/>
    </source>
</evidence>
<dbReference type="EMBL" id="BFAA01003981">
    <property type="protein sequence ID" value="GCB63169.1"/>
    <property type="molecule type" value="Genomic_DNA"/>
</dbReference>
<gene>
    <name evidence="2" type="ORF">scyTo_0009627</name>
</gene>
<organism evidence="2 3">
    <name type="scientific">Scyliorhinus torazame</name>
    <name type="common">Cloudy catshark</name>
    <name type="synonym">Catulus torazame</name>
    <dbReference type="NCBI Taxonomy" id="75743"/>
    <lineage>
        <taxon>Eukaryota</taxon>
        <taxon>Metazoa</taxon>
        <taxon>Chordata</taxon>
        <taxon>Craniata</taxon>
        <taxon>Vertebrata</taxon>
        <taxon>Chondrichthyes</taxon>
        <taxon>Elasmobranchii</taxon>
        <taxon>Galeomorphii</taxon>
        <taxon>Galeoidea</taxon>
        <taxon>Carcharhiniformes</taxon>
        <taxon>Scyliorhinidae</taxon>
        <taxon>Scyliorhinus</taxon>
    </lineage>
</organism>
<dbReference type="AlphaFoldDB" id="A0A401NQP7"/>
<comment type="caution">
    <text evidence="2">The sequence shown here is derived from an EMBL/GenBank/DDBJ whole genome shotgun (WGS) entry which is preliminary data.</text>
</comment>
<feature type="compositionally biased region" description="Polar residues" evidence="1">
    <location>
        <begin position="32"/>
        <end position="44"/>
    </location>
</feature>
<proteinExistence type="predicted"/>
<reference evidence="2 3" key="1">
    <citation type="journal article" date="2018" name="Nat. Ecol. Evol.">
        <title>Shark genomes provide insights into elasmobranch evolution and the origin of vertebrates.</title>
        <authorList>
            <person name="Hara Y"/>
            <person name="Yamaguchi K"/>
            <person name="Onimaru K"/>
            <person name="Kadota M"/>
            <person name="Koyanagi M"/>
            <person name="Keeley SD"/>
            <person name="Tatsumi K"/>
            <person name="Tanaka K"/>
            <person name="Motone F"/>
            <person name="Kageyama Y"/>
            <person name="Nozu R"/>
            <person name="Adachi N"/>
            <person name="Nishimura O"/>
            <person name="Nakagawa R"/>
            <person name="Tanegashima C"/>
            <person name="Kiyatake I"/>
            <person name="Matsumoto R"/>
            <person name="Murakumo K"/>
            <person name="Nishida K"/>
            <person name="Terakita A"/>
            <person name="Kuratani S"/>
            <person name="Sato K"/>
            <person name="Hyodo S Kuraku.S."/>
        </authorList>
    </citation>
    <scope>NUCLEOTIDE SEQUENCE [LARGE SCALE GENOMIC DNA]</scope>
</reference>
<evidence type="ECO:0000313" key="3">
    <source>
        <dbReference type="Proteomes" id="UP000288216"/>
    </source>
</evidence>
<name>A0A401NQP7_SCYTO</name>
<evidence type="ECO:0000313" key="2">
    <source>
        <dbReference type="EMBL" id="GCB63169.1"/>
    </source>
</evidence>
<dbReference type="Proteomes" id="UP000288216">
    <property type="component" value="Unassembled WGS sequence"/>
</dbReference>
<accession>A0A401NQP7</accession>
<protein>
    <submittedName>
        <fullName evidence="2">Uncharacterized protein</fullName>
    </submittedName>
</protein>
<sequence>MPLGVVQQVVTDVIKIHEDSDSKSSPKLGVSSLANTLRGPSSNHGYEHTETQLNATSRQLYRWKQIQEKAGDAVHGINISLVCNGFYGDAVVYG</sequence>
<keyword evidence="3" id="KW-1185">Reference proteome</keyword>